<evidence type="ECO:0000313" key="4">
    <source>
        <dbReference type="EMBL" id="KDR17085.1"/>
    </source>
</evidence>
<evidence type="ECO:0000259" key="2">
    <source>
        <dbReference type="PROSITE" id="PS50030"/>
    </source>
</evidence>
<gene>
    <name evidence="4" type="ORF">L798_08767</name>
</gene>
<dbReference type="GO" id="GO:0043130">
    <property type="term" value="F:ubiquitin binding"/>
    <property type="evidence" value="ECO:0007669"/>
    <property type="project" value="InterPro"/>
</dbReference>
<feature type="region of interest" description="Disordered" evidence="1">
    <location>
        <begin position="442"/>
        <end position="506"/>
    </location>
</feature>
<reference evidence="4 5" key="1">
    <citation type="journal article" date="2014" name="Nat. Commun.">
        <title>Molecular traces of alternative social organization in a termite genome.</title>
        <authorList>
            <person name="Terrapon N."/>
            <person name="Li C."/>
            <person name="Robertson H.M."/>
            <person name="Ji L."/>
            <person name="Meng X."/>
            <person name="Booth W."/>
            <person name="Chen Z."/>
            <person name="Childers C.P."/>
            <person name="Glastad K.M."/>
            <person name="Gokhale K."/>
            <person name="Gowin J."/>
            <person name="Gronenberg W."/>
            <person name="Hermansen R.A."/>
            <person name="Hu H."/>
            <person name="Hunt B.G."/>
            <person name="Huylmans A.K."/>
            <person name="Khalil S.M."/>
            <person name="Mitchell R.D."/>
            <person name="Munoz-Torres M.C."/>
            <person name="Mustard J.A."/>
            <person name="Pan H."/>
            <person name="Reese J.T."/>
            <person name="Scharf M.E."/>
            <person name="Sun F."/>
            <person name="Vogel H."/>
            <person name="Xiao J."/>
            <person name="Yang W."/>
            <person name="Yang Z."/>
            <person name="Yang Z."/>
            <person name="Zhou J."/>
            <person name="Zhu J."/>
            <person name="Brent C.S."/>
            <person name="Elsik C.G."/>
            <person name="Goodisman M.A."/>
            <person name="Liberles D.A."/>
            <person name="Roe R.M."/>
            <person name="Vargo E.L."/>
            <person name="Vilcinskas A."/>
            <person name="Wang J."/>
            <person name="Bornberg-Bauer E."/>
            <person name="Korb J."/>
            <person name="Zhang G."/>
            <person name="Liebig J."/>
        </authorList>
    </citation>
    <scope>NUCLEOTIDE SEQUENCE [LARGE SCALE GENOMIC DNA]</scope>
    <source>
        <tissue evidence="4">Whole organism</tissue>
    </source>
</reference>
<accession>A0A067RDY6</accession>
<dbReference type="PANTHER" id="PTHR15960:SF5">
    <property type="entry name" value="LD44032P"/>
    <property type="match status" value="1"/>
</dbReference>
<organism evidence="4 5">
    <name type="scientific">Zootermopsis nevadensis</name>
    <name type="common">Dampwood termite</name>
    <dbReference type="NCBI Taxonomy" id="136037"/>
    <lineage>
        <taxon>Eukaryota</taxon>
        <taxon>Metazoa</taxon>
        <taxon>Ecdysozoa</taxon>
        <taxon>Arthropoda</taxon>
        <taxon>Hexapoda</taxon>
        <taxon>Insecta</taxon>
        <taxon>Pterygota</taxon>
        <taxon>Neoptera</taxon>
        <taxon>Polyneoptera</taxon>
        <taxon>Dictyoptera</taxon>
        <taxon>Blattodea</taxon>
        <taxon>Blattoidea</taxon>
        <taxon>Termitoidae</taxon>
        <taxon>Termopsidae</taxon>
        <taxon>Zootermopsis</taxon>
    </lineage>
</organism>
<evidence type="ECO:0000259" key="3">
    <source>
        <dbReference type="PROSITE" id="PS51497"/>
    </source>
</evidence>
<dbReference type="PROSITE" id="PS50030">
    <property type="entry name" value="UBA"/>
    <property type="match status" value="1"/>
</dbReference>
<dbReference type="GO" id="GO:0000813">
    <property type="term" value="C:ESCRT I complex"/>
    <property type="evidence" value="ECO:0007669"/>
    <property type="project" value="InterPro"/>
</dbReference>
<dbReference type="PANTHER" id="PTHR15960">
    <property type="entry name" value="LD44032P"/>
    <property type="match status" value="1"/>
</dbReference>
<dbReference type="OMA" id="ENWKPWP"/>
<evidence type="ECO:0000313" key="5">
    <source>
        <dbReference type="Proteomes" id="UP000027135"/>
    </source>
</evidence>
<proteinExistence type="predicted"/>
<dbReference type="InterPro" id="IPR023340">
    <property type="entry name" value="UMA"/>
</dbReference>
<dbReference type="OrthoDB" id="2018023at2759"/>
<dbReference type="InterPro" id="IPR009060">
    <property type="entry name" value="UBA-like_sf"/>
</dbReference>
<dbReference type="GO" id="GO:0043162">
    <property type="term" value="P:ubiquitin-dependent protein catabolic process via the multivesicular body sorting pathway"/>
    <property type="evidence" value="ECO:0007669"/>
    <property type="project" value="InterPro"/>
</dbReference>
<dbReference type="AlphaFoldDB" id="A0A067RDY6"/>
<evidence type="ECO:0000256" key="1">
    <source>
        <dbReference type="SAM" id="MobiDB-lite"/>
    </source>
</evidence>
<dbReference type="CDD" id="cd14316">
    <property type="entry name" value="UBA2_UBAP1_like"/>
    <property type="match status" value="1"/>
</dbReference>
<feature type="compositionally biased region" description="Basic and acidic residues" evidence="1">
    <location>
        <begin position="484"/>
        <end position="496"/>
    </location>
</feature>
<dbReference type="FunCoup" id="A0A067RDY6">
    <property type="interactions" value="371"/>
</dbReference>
<name>A0A067RDY6_ZOONE</name>
<dbReference type="STRING" id="136037.A0A067RDY6"/>
<dbReference type="InParanoid" id="A0A067RDY6"/>
<sequence length="629" mass="69115">MSRYGHESEKQAFSYMDGVPVKIVEQYKPPRKVALPVSYQHRMSVETVTEEYEFKLEHSVLQKMGEWRKLRKTGIENRMERIKTQERATSKPQETGVVSSDPSMSPAPSSFTVELSGDSYAISTDGNVSYAEPPPSFANPVSHTTLSVSPAIQAVSYSNPISTSVPQYSILTPVPITVSSVDTCSSKVSDNFNFSDFEADTSSPFDNMELKTINEMEELAHVLQPLSNSSSQLKQKPPDLEVALGNCYASSVAVYNVDQVALCNTFDSKLKKGPAAAHTHINGITGYGLCGTGPRLKGQGIRNDSYITVVSHPYDYSIAGMPLKSESSYCYYPGRTWAASTNTGRAGISYSLDPSKQTDCIVTSENSAVVPRPSVTCSAAVQEAIMAERSVSSTFTSSVHHPPLTYGASFPSTYNSNQDLHSPGRSLSKSVPDIVQELEKELKNKHAKESNSCVGRSSHTPPPRPSSFGSTGLENWKPWPDLDSPDRPQSETKERSPSIPRHSASKRMLKSTLLNPFRDLNPAAQNLVKHISEMGFSLPRVARACQMLGEDDKKIVEFLLQVQSLEEKNYPSDQVEKALVLNRYNITHAVKYLDTMAQLLDLGFPEDLVSDALISFGNDRDKALDQLIS</sequence>
<feature type="domain" description="UBA" evidence="2">
    <location>
        <begin position="594"/>
        <end position="629"/>
    </location>
</feature>
<protein>
    <submittedName>
        <fullName evidence="4">Ubiquitin-associated protein 1</fullName>
    </submittedName>
</protein>
<dbReference type="Gene3D" id="1.20.120.1920">
    <property type="entry name" value="UBAP1 SOUBA domain"/>
    <property type="match status" value="1"/>
</dbReference>
<dbReference type="PROSITE" id="PS51497">
    <property type="entry name" value="UMA"/>
    <property type="match status" value="1"/>
</dbReference>
<dbReference type="Proteomes" id="UP000027135">
    <property type="component" value="Unassembled WGS sequence"/>
</dbReference>
<keyword evidence="5" id="KW-1185">Reference proteome</keyword>
<dbReference type="InterPro" id="IPR015940">
    <property type="entry name" value="UBA"/>
</dbReference>
<feature type="region of interest" description="Disordered" evidence="1">
    <location>
        <begin position="83"/>
        <end position="110"/>
    </location>
</feature>
<dbReference type="eggNOG" id="ENOG502QTJC">
    <property type="taxonomic scope" value="Eukaryota"/>
</dbReference>
<dbReference type="EMBL" id="KK852756">
    <property type="protein sequence ID" value="KDR17085.1"/>
    <property type="molecule type" value="Genomic_DNA"/>
</dbReference>
<feature type="compositionally biased region" description="Low complexity" evidence="1">
    <location>
        <begin position="99"/>
        <end position="110"/>
    </location>
</feature>
<dbReference type="SUPFAM" id="SSF46934">
    <property type="entry name" value="UBA-like"/>
    <property type="match status" value="1"/>
</dbReference>
<feature type="domain" description="UMA" evidence="3">
    <location>
        <begin position="16"/>
        <end position="61"/>
    </location>
</feature>
<dbReference type="InterPro" id="IPR038870">
    <property type="entry name" value="UBAP1"/>
</dbReference>
<dbReference type="InterPro" id="IPR042575">
    <property type="entry name" value="UBAP1_C"/>
</dbReference>